<evidence type="ECO:0000313" key="2">
    <source>
        <dbReference type="Proteomes" id="UP000625283"/>
    </source>
</evidence>
<accession>A0ABS1R9X2</accession>
<comment type="caution">
    <text evidence="1">The sequence shown here is derived from an EMBL/GenBank/DDBJ whole genome shotgun (WGS) entry which is preliminary data.</text>
</comment>
<gene>
    <name evidence="1" type="ORF">JKG61_20240</name>
</gene>
<proteinExistence type="predicted"/>
<sequence length="310" mass="36349">MEKIAHVDKTIHYYLLNFKFTDNFKPKDGDSFREIFEIIVSLSKTKADIRYQRFGEKSIFIQDIKFVPKDRQIFGKLRCVRTDLLPEIMNTKTDKARGIDALEEEGLVETTHFILDYSKKEKKIAIEYNQFGAKINDFSLYIQNIGITKKAIKSVDYVPIIKNELSKYLNRINRTSEFVVKIHKDNIEAVKNVDNGLYSAAKAAIDQFNSDYATLRLKFDYRKMDDTSEVNRSIFNTIRNLVKKPTKAELFDVLTVKAEDEEKNNRLEVFDLLVNKVKSNIKVEKQPRYRTVISEDMYQKIQAEIIRKKI</sequence>
<reference evidence="1 2" key="1">
    <citation type="submission" date="2021-01" db="EMBL/GenBank/DDBJ databases">
        <title>C459-1 draft genome sequence.</title>
        <authorList>
            <person name="Zhang X.-F."/>
        </authorList>
    </citation>
    <scope>NUCLEOTIDE SEQUENCE [LARGE SCALE GENOMIC DNA]</scope>
    <source>
        <strain evidence="2">C459-1</strain>
    </source>
</reference>
<dbReference type="EMBL" id="JAERTY010000012">
    <property type="protein sequence ID" value="MBL1411100.1"/>
    <property type="molecule type" value="Genomic_DNA"/>
</dbReference>
<keyword evidence="2" id="KW-1185">Reference proteome</keyword>
<evidence type="ECO:0000313" key="1">
    <source>
        <dbReference type="EMBL" id="MBL1411100.1"/>
    </source>
</evidence>
<protein>
    <submittedName>
        <fullName evidence="1">Uncharacterized protein</fullName>
    </submittedName>
</protein>
<name>A0ABS1R9X2_9SPHI</name>
<dbReference type="Proteomes" id="UP000625283">
    <property type="component" value="Unassembled WGS sequence"/>
</dbReference>
<organism evidence="1 2">
    <name type="scientific">Sphingobacterium faecale</name>
    <dbReference type="NCBI Taxonomy" id="2803775"/>
    <lineage>
        <taxon>Bacteria</taxon>
        <taxon>Pseudomonadati</taxon>
        <taxon>Bacteroidota</taxon>
        <taxon>Sphingobacteriia</taxon>
        <taxon>Sphingobacteriales</taxon>
        <taxon>Sphingobacteriaceae</taxon>
        <taxon>Sphingobacterium</taxon>
    </lineage>
</organism>
<dbReference type="RefSeq" id="WP_202104833.1">
    <property type="nucleotide sequence ID" value="NZ_JAERTY010000012.1"/>
</dbReference>